<sequence length="962" mass="108743">MSAAKEKYQAHNAGHTVVAYAKSTKNIITGGNDGVIRVFPPCEKGLIVTPKSIESYQAGTRWIAVNRGKFVVASEDNSVCLFNIKEKKFETILYRCTLPARSVDFTADGSKIAIASEYEGFRITNEMAIHIVNMLNPKEVYHLKENTSSVKAVAFDPMGGFLVSTGCDGSIRIWDLRHGEARHAQNIYGQIPMTEPDERHFPIAWHPSSKFFVVPGWLSDIIKVTKIDEKWKHENIFKDWSPNGKYLATAGLDSQLNVWEIKSQQPSWRYRTETPVTSLVWISNKTIAYVDGVGVLRVWNPFGDEFSEYENEEDNKMIEDEYFLDDFVVSDGDDEDKRLNEKPQANVISVDMPKPFHPGATPFRNKQRYLGCNIYGFVSSLDSDTHSTVLVSFIDQTINRSYHFRDIYNFSMSCIGPHGVLHAAKSSEGNNAVISYKYIGGVSSKCEWNMNLPLEEDLIGKQSIALSAKGPIVATEAGFVRFFDNTGIQTDIFHLKSIICMAAQGDYAIFISGIEGKTQSFIIQTGRLPIDSKSQLMWVGFAQEGYPAIYNSDGLLSILYMVHIPNQCRWVPVLDTKQLPQSRANLITYWPVGLSGNTFRCIICKRGEKYPPYPLPSIDEITLQIPILHLEKTNCQIEEKIIRTRIMTDFEYQEAEARGELDSRKEEFRKKTLENDKPILQLVLNAFKEHNLERAYSLATMLGSDKGIDGAIMIAEQRNLLALADRIRLFKDEKKQREQSQVNNDTQPVYTVISTIQERCQETTKLCNLDHNLSNDSNMYKSSLKRTHHESSEPEEASKVAPKHETSLPSSSSIFKKKSSEKKGKIAKDNPIAKMAHMDPEKMKNLFQPVKSKENSQKASLTSIAENDKIPKNKKQSTLFGYSGKKEDKDAKDNNDQSKITSQQGKEKDNDNDGGHDDSPMDIDQHNSEEKTKFLEDINKNDDEASTKSSSQLDMFKFHGNT</sequence>
<keyword evidence="3" id="KW-0677">Repeat</keyword>
<keyword evidence="2 5" id="KW-0853">WD repeat</keyword>
<feature type="compositionally biased region" description="Basic and acidic residues" evidence="6">
    <location>
        <begin position="905"/>
        <end position="946"/>
    </location>
</feature>
<dbReference type="InterPro" id="IPR015943">
    <property type="entry name" value="WD40/YVTN_repeat-like_dom_sf"/>
</dbReference>
<dbReference type="Proteomes" id="UP000789508">
    <property type="component" value="Unassembled WGS sequence"/>
</dbReference>
<name>A0A9N8Z3S6_9GLOM</name>
<dbReference type="InterPro" id="IPR057646">
    <property type="entry name" value="WD40_WDHD1_1st"/>
</dbReference>
<organism evidence="10 11">
    <name type="scientific">Ambispora leptoticha</name>
    <dbReference type="NCBI Taxonomy" id="144679"/>
    <lineage>
        <taxon>Eukaryota</taxon>
        <taxon>Fungi</taxon>
        <taxon>Fungi incertae sedis</taxon>
        <taxon>Mucoromycota</taxon>
        <taxon>Glomeromycotina</taxon>
        <taxon>Glomeromycetes</taxon>
        <taxon>Archaeosporales</taxon>
        <taxon>Ambisporaceae</taxon>
        <taxon>Ambispora</taxon>
    </lineage>
</organism>
<dbReference type="OrthoDB" id="427368at2759"/>
<evidence type="ECO:0000256" key="5">
    <source>
        <dbReference type="PROSITE-ProRule" id="PRU00221"/>
    </source>
</evidence>
<dbReference type="GO" id="GO:0043596">
    <property type="term" value="C:nuclear replication fork"/>
    <property type="evidence" value="ECO:0007669"/>
    <property type="project" value="TreeGrafter"/>
</dbReference>
<dbReference type="Pfam" id="PF12341">
    <property type="entry name" value="Mcl1_mid"/>
    <property type="match status" value="1"/>
</dbReference>
<dbReference type="PROSITE" id="PS50082">
    <property type="entry name" value="WD_REPEATS_2"/>
    <property type="match status" value="2"/>
</dbReference>
<reference evidence="10" key="1">
    <citation type="submission" date="2021-06" db="EMBL/GenBank/DDBJ databases">
        <authorList>
            <person name="Kallberg Y."/>
            <person name="Tangrot J."/>
            <person name="Rosling A."/>
        </authorList>
    </citation>
    <scope>NUCLEOTIDE SEQUENCE</scope>
    <source>
        <strain evidence="10">FL130A</strain>
    </source>
</reference>
<dbReference type="InterPro" id="IPR001680">
    <property type="entry name" value="WD40_rpt"/>
</dbReference>
<feature type="region of interest" description="Disordered" evidence="6">
    <location>
        <begin position="778"/>
        <end position="962"/>
    </location>
</feature>
<feature type="domain" description="WDHD1 first WD40" evidence="9">
    <location>
        <begin position="10"/>
        <end position="296"/>
    </location>
</feature>
<dbReference type="InterPro" id="IPR048591">
    <property type="entry name" value="WDHD1/CFT4_hel"/>
</dbReference>
<protein>
    <submittedName>
        <fullName evidence="10">5861_t:CDS:1</fullName>
    </submittedName>
</protein>
<comment type="subcellular location">
    <subcellularLocation>
        <location evidence="1">Nucleus</location>
    </subcellularLocation>
</comment>
<dbReference type="GO" id="GO:0006261">
    <property type="term" value="P:DNA-templated DNA replication"/>
    <property type="evidence" value="ECO:0007669"/>
    <property type="project" value="TreeGrafter"/>
</dbReference>
<dbReference type="GO" id="GO:0006281">
    <property type="term" value="P:DNA repair"/>
    <property type="evidence" value="ECO:0007669"/>
    <property type="project" value="TreeGrafter"/>
</dbReference>
<gene>
    <name evidence="10" type="ORF">ALEPTO_LOCUS1978</name>
</gene>
<evidence type="ECO:0000259" key="7">
    <source>
        <dbReference type="Pfam" id="PF12341"/>
    </source>
</evidence>
<evidence type="ECO:0000259" key="9">
    <source>
        <dbReference type="Pfam" id="PF24817"/>
    </source>
</evidence>
<dbReference type="Pfam" id="PF24817">
    <property type="entry name" value="WD40_WDHD1_1st"/>
    <property type="match status" value="1"/>
</dbReference>
<dbReference type="InterPro" id="IPR036322">
    <property type="entry name" value="WD40_repeat_dom_sf"/>
</dbReference>
<evidence type="ECO:0000256" key="2">
    <source>
        <dbReference type="ARBA" id="ARBA00022574"/>
    </source>
</evidence>
<dbReference type="SUPFAM" id="SSF50978">
    <property type="entry name" value="WD40 repeat-like"/>
    <property type="match status" value="1"/>
</dbReference>
<feature type="domain" description="WDHD1/CFT4 second beta-propeller" evidence="7">
    <location>
        <begin position="354"/>
        <end position="627"/>
    </location>
</feature>
<feature type="compositionally biased region" description="Basic and acidic residues" evidence="6">
    <location>
        <begin position="789"/>
        <end position="806"/>
    </location>
</feature>
<evidence type="ECO:0000256" key="4">
    <source>
        <dbReference type="ARBA" id="ARBA00023242"/>
    </source>
</evidence>
<accession>A0A9N8Z3S6</accession>
<dbReference type="InterPro" id="IPR022100">
    <property type="entry name" value="WDHD1/CFT4_beta-prop_2nd"/>
</dbReference>
<feature type="domain" description="WDHD1/CFT4 helical bundle" evidence="8">
    <location>
        <begin position="636"/>
        <end position="735"/>
    </location>
</feature>
<proteinExistence type="predicted"/>
<feature type="repeat" description="WD" evidence="5">
    <location>
        <begin position="240"/>
        <end position="269"/>
    </location>
</feature>
<evidence type="ECO:0000256" key="1">
    <source>
        <dbReference type="ARBA" id="ARBA00004123"/>
    </source>
</evidence>
<keyword evidence="11" id="KW-1185">Reference proteome</keyword>
<dbReference type="GO" id="GO:0000278">
    <property type="term" value="P:mitotic cell cycle"/>
    <property type="evidence" value="ECO:0007669"/>
    <property type="project" value="TreeGrafter"/>
</dbReference>
<comment type="caution">
    <text evidence="10">The sequence shown here is derived from an EMBL/GenBank/DDBJ whole genome shotgun (WGS) entry which is preliminary data.</text>
</comment>
<evidence type="ECO:0000313" key="11">
    <source>
        <dbReference type="Proteomes" id="UP000789508"/>
    </source>
</evidence>
<keyword evidence="4" id="KW-0539">Nucleus</keyword>
<dbReference type="SMART" id="SM00320">
    <property type="entry name" value="WD40"/>
    <property type="match status" value="5"/>
</dbReference>
<dbReference type="EMBL" id="CAJVPS010000258">
    <property type="protein sequence ID" value="CAG8470293.1"/>
    <property type="molecule type" value="Genomic_DNA"/>
</dbReference>
<dbReference type="PANTHER" id="PTHR19932:SF10">
    <property type="entry name" value="WD REPEAT AND HMG-BOX DNA-BINDING PROTEIN 1"/>
    <property type="match status" value="1"/>
</dbReference>
<dbReference type="PROSITE" id="PS50294">
    <property type="entry name" value="WD_REPEATS_REGION"/>
    <property type="match status" value="1"/>
</dbReference>
<evidence type="ECO:0000313" key="10">
    <source>
        <dbReference type="EMBL" id="CAG8470293.1"/>
    </source>
</evidence>
<feature type="repeat" description="WD" evidence="5">
    <location>
        <begin position="143"/>
        <end position="184"/>
    </location>
</feature>
<dbReference type="PROSITE" id="PS00678">
    <property type="entry name" value="WD_REPEATS_1"/>
    <property type="match status" value="2"/>
</dbReference>
<dbReference type="Gene3D" id="2.130.10.10">
    <property type="entry name" value="YVTN repeat-like/Quinoprotein amine dehydrogenase"/>
    <property type="match status" value="2"/>
</dbReference>
<feature type="compositionally biased region" description="Basic and acidic residues" evidence="6">
    <location>
        <begin position="884"/>
        <end position="896"/>
    </location>
</feature>
<evidence type="ECO:0000259" key="8">
    <source>
        <dbReference type="Pfam" id="PF20946"/>
    </source>
</evidence>
<dbReference type="GO" id="GO:0003682">
    <property type="term" value="F:chromatin binding"/>
    <property type="evidence" value="ECO:0007669"/>
    <property type="project" value="TreeGrafter"/>
</dbReference>
<evidence type="ECO:0000256" key="3">
    <source>
        <dbReference type="ARBA" id="ARBA00022737"/>
    </source>
</evidence>
<dbReference type="Pfam" id="PF20946">
    <property type="entry name" value="Ctf4_C"/>
    <property type="match status" value="1"/>
</dbReference>
<dbReference type="AlphaFoldDB" id="A0A9N8Z3S6"/>
<dbReference type="PANTHER" id="PTHR19932">
    <property type="entry name" value="WD REPEAT AND HMG-BOX DNA BINDING PROTEIN"/>
    <property type="match status" value="1"/>
</dbReference>
<evidence type="ECO:0000256" key="6">
    <source>
        <dbReference type="SAM" id="MobiDB-lite"/>
    </source>
</evidence>
<dbReference type="InterPro" id="IPR019775">
    <property type="entry name" value="WD40_repeat_CS"/>
</dbReference>